<dbReference type="GO" id="GO:0046872">
    <property type="term" value="F:metal ion binding"/>
    <property type="evidence" value="ECO:0007669"/>
    <property type="project" value="UniProtKB-KW"/>
</dbReference>
<dbReference type="Gene3D" id="3.20.20.70">
    <property type="entry name" value="Aldolase class I"/>
    <property type="match status" value="1"/>
</dbReference>
<dbReference type="Proteomes" id="UP000244893">
    <property type="component" value="Unassembled WGS sequence"/>
</dbReference>
<accession>A0A2V1HVV7</accession>
<dbReference type="OrthoDB" id="4826848at2"/>
<gene>
    <name evidence="3" type="ORF">DDQ50_01615</name>
</gene>
<dbReference type="GO" id="GO:0005975">
    <property type="term" value="P:carbohydrate metabolic process"/>
    <property type="evidence" value="ECO:0007669"/>
    <property type="project" value="InterPro"/>
</dbReference>
<evidence type="ECO:0000256" key="1">
    <source>
        <dbReference type="ARBA" id="ARBA00022723"/>
    </source>
</evidence>
<keyword evidence="1" id="KW-0479">Metal-binding</keyword>
<dbReference type="AlphaFoldDB" id="A0A2V1HVV7"/>
<dbReference type="InterPro" id="IPR011060">
    <property type="entry name" value="RibuloseP-bd_barrel"/>
</dbReference>
<evidence type="ECO:0008006" key="5">
    <source>
        <dbReference type="Google" id="ProtNLM"/>
    </source>
</evidence>
<organism evidence="3 4">
    <name type="scientific">Amnibacterium flavum</name>
    <dbReference type="NCBI Taxonomy" id="2173173"/>
    <lineage>
        <taxon>Bacteria</taxon>
        <taxon>Bacillati</taxon>
        <taxon>Actinomycetota</taxon>
        <taxon>Actinomycetes</taxon>
        <taxon>Micrococcales</taxon>
        <taxon>Microbacteriaceae</taxon>
        <taxon>Amnibacterium</taxon>
    </lineage>
</organism>
<sequence length="205" mass="21350">MLEVAGSLWSVEESERAEMASELARAGLRRLHWDMSDGVFAAPGGFDAKTAERLAMAAGLRNEAHLMAVDPRREVDAWTDFCDRVFVHVEAEGWEAAVDRVVARGSEPGLAVSPGTAVDGLPDGVSILCMTIVPGQAGSAFSDPLLAKAVRLAADGTRSVGIDGGVQTAHAARAEEAGIGWVVVGTDLIAPGGLARWAPRLAPAI</sequence>
<evidence type="ECO:0000313" key="3">
    <source>
        <dbReference type="EMBL" id="PVZ95249.1"/>
    </source>
</evidence>
<keyword evidence="4" id="KW-1185">Reference proteome</keyword>
<dbReference type="GO" id="GO:0016857">
    <property type="term" value="F:racemase and epimerase activity, acting on carbohydrates and derivatives"/>
    <property type="evidence" value="ECO:0007669"/>
    <property type="project" value="InterPro"/>
</dbReference>
<name>A0A2V1HVV7_9MICO</name>
<protein>
    <recommendedName>
        <fullName evidence="5">Ribulose-phosphate 3-epimerase</fullName>
    </recommendedName>
</protein>
<dbReference type="SUPFAM" id="SSF51366">
    <property type="entry name" value="Ribulose-phoshate binding barrel"/>
    <property type="match status" value="1"/>
</dbReference>
<evidence type="ECO:0000313" key="4">
    <source>
        <dbReference type="Proteomes" id="UP000244893"/>
    </source>
</evidence>
<comment type="caution">
    <text evidence="3">The sequence shown here is derived from an EMBL/GenBank/DDBJ whole genome shotgun (WGS) entry which is preliminary data.</text>
</comment>
<dbReference type="PANTHER" id="PTHR11749">
    <property type="entry name" value="RIBULOSE-5-PHOSPHATE-3-EPIMERASE"/>
    <property type="match status" value="1"/>
</dbReference>
<dbReference type="InterPro" id="IPR000056">
    <property type="entry name" value="Ribul_P_3_epim-like"/>
</dbReference>
<proteinExistence type="predicted"/>
<dbReference type="EMBL" id="QEOP01000001">
    <property type="protein sequence ID" value="PVZ95249.1"/>
    <property type="molecule type" value="Genomic_DNA"/>
</dbReference>
<evidence type="ECO:0000256" key="2">
    <source>
        <dbReference type="ARBA" id="ARBA00023235"/>
    </source>
</evidence>
<dbReference type="InterPro" id="IPR013785">
    <property type="entry name" value="Aldolase_TIM"/>
</dbReference>
<reference evidence="3 4" key="1">
    <citation type="submission" date="2018-05" db="EMBL/GenBank/DDBJ databases">
        <title>Amnibacterium sp. M8JJ-5, whole genome shotgun sequence.</title>
        <authorList>
            <person name="Tuo L."/>
        </authorList>
    </citation>
    <scope>NUCLEOTIDE SEQUENCE [LARGE SCALE GENOMIC DNA]</scope>
    <source>
        <strain evidence="3 4">M8JJ-5</strain>
    </source>
</reference>
<keyword evidence="2" id="KW-0413">Isomerase</keyword>
<dbReference type="Pfam" id="PF00834">
    <property type="entry name" value="Ribul_P_3_epim"/>
    <property type="match status" value="1"/>
</dbReference>